<dbReference type="Gene3D" id="2.40.50.100">
    <property type="match status" value="1"/>
</dbReference>
<reference evidence="6 7" key="1">
    <citation type="submission" date="2020-05" db="EMBL/GenBank/DDBJ databases">
        <title>Aquincola sp. isolate from soil.</title>
        <authorList>
            <person name="Han J."/>
            <person name="Kim D.-U."/>
        </authorList>
    </citation>
    <scope>NUCLEOTIDE SEQUENCE [LARGE SCALE GENOMIC DNA]</scope>
    <source>
        <strain evidence="6 7">S2</strain>
    </source>
</reference>
<dbReference type="PANTHER" id="PTHR30469:SF11">
    <property type="entry name" value="BLL4320 PROTEIN"/>
    <property type="match status" value="1"/>
</dbReference>
<comment type="caution">
    <text evidence="6">The sequence shown here is derived from an EMBL/GenBank/DDBJ whole genome shotgun (WGS) entry which is preliminary data.</text>
</comment>
<feature type="coiled-coil region" evidence="2">
    <location>
        <begin position="111"/>
        <end position="148"/>
    </location>
</feature>
<evidence type="ECO:0000256" key="3">
    <source>
        <dbReference type="SAM" id="SignalP"/>
    </source>
</evidence>
<evidence type="ECO:0000259" key="5">
    <source>
        <dbReference type="Pfam" id="PF25967"/>
    </source>
</evidence>
<protein>
    <submittedName>
        <fullName evidence="6">Efflux RND transporter periplasmic adaptor subunit</fullName>
    </submittedName>
</protein>
<dbReference type="InterPro" id="IPR058627">
    <property type="entry name" value="MdtA-like_C"/>
</dbReference>
<evidence type="ECO:0000256" key="2">
    <source>
        <dbReference type="SAM" id="Coils"/>
    </source>
</evidence>
<dbReference type="Gene3D" id="1.10.287.470">
    <property type="entry name" value="Helix hairpin bin"/>
    <property type="match status" value="1"/>
</dbReference>
<dbReference type="NCBIfam" id="TIGR01730">
    <property type="entry name" value="RND_mfp"/>
    <property type="match status" value="1"/>
</dbReference>
<gene>
    <name evidence="6" type="ORF">HLB44_09955</name>
</gene>
<accession>A0ABX2EF89</accession>
<dbReference type="Gene3D" id="2.40.420.20">
    <property type="match status" value="1"/>
</dbReference>
<proteinExistence type="inferred from homology"/>
<evidence type="ECO:0000256" key="1">
    <source>
        <dbReference type="ARBA" id="ARBA00009477"/>
    </source>
</evidence>
<evidence type="ECO:0000313" key="7">
    <source>
        <dbReference type="Proteomes" id="UP000737171"/>
    </source>
</evidence>
<dbReference type="RefSeq" id="WP_173122429.1">
    <property type="nucleotide sequence ID" value="NZ_JABRWJ010000003.1"/>
</dbReference>
<keyword evidence="3" id="KW-0732">Signal</keyword>
<comment type="similarity">
    <text evidence="1">Belongs to the membrane fusion protein (MFP) (TC 8.A.1) family.</text>
</comment>
<dbReference type="InterPro" id="IPR006143">
    <property type="entry name" value="RND_pump_MFP"/>
</dbReference>
<feature type="chain" id="PRO_5046561440" evidence="3">
    <location>
        <begin position="23"/>
        <end position="388"/>
    </location>
</feature>
<dbReference type="Pfam" id="PF25967">
    <property type="entry name" value="RND-MFP_C"/>
    <property type="match status" value="1"/>
</dbReference>
<dbReference type="Gene3D" id="2.40.30.170">
    <property type="match status" value="1"/>
</dbReference>
<dbReference type="Pfam" id="PF25954">
    <property type="entry name" value="Beta-barrel_RND_2"/>
    <property type="match status" value="1"/>
</dbReference>
<name>A0ABX2EF89_9BURK</name>
<keyword evidence="2" id="KW-0175">Coiled coil</keyword>
<dbReference type="InterPro" id="IPR058792">
    <property type="entry name" value="Beta-barrel_RND_2"/>
</dbReference>
<organism evidence="6 7">
    <name type="scientific">Pseudaquabacterium terrae</name>
    <dbReference type="NCBI Taxonomy" id="2732868"/>
    <lineage>
        <taxon>Bacteria</taxon>
        <taxon>Pseudomonadati</taxon>
        <taxon>Pseudomonadota</taxon>
        <taxon>Betaproteobacteria</taxon>
        <taxon>Burkholderiales</taxon>
        <taxon>Sphaerotilaceae</taxon>
        <taxon>Pseudaquabacterium</taxon>
    </lineage>
</organism>
<dbReference type="EMBL" id="JABRWJ010000003">
    <property type="protein sequence ID" value="NRF67307.1"/>
    <property type="molecule type" value="Genomic_DNA"/>
</dbReference>
<feature type="domain" description="Multidrug resistance protein MdtA-like C-terminal permuted SH3" evidence="5">
    <location>
        <begin position="295"/>
        <end position="357"/>
    </location>
</feature>
<dbReference type="Proteomes" id="UP000737171">
    <property type="component" value="Unassembled WGS sequence"/>
</dbReference>
<dbReference type="SUPFAM" id="SSF111369">
    <property type="entry name" value="HlyD-like secretion proteins"/>
    <property type="match status" value="1"/>
</dbReference>
<keyword evidence="7" id="KW-1185">Reference proteome</keyword>
<sequence>MNRVIKSAVLLTALLGIGGALAAWKYNAAEASQAAAAGHPEPAEAVTAATAAAREHRAATTAIGTVLALRSVTLRNELAGTVRQVNLQPGAIVEAGAVLVALDVAVELADLSAQQAQLALATTSLQRLERLREHNATSEIEVDRARAEREVAAAQIARTRAVIERKTIRVPFRARIGIADVHPGQYLDAGTPITTLQSVDDALHVDFAVPQAVAAALKPGDRIDVFAGADAGQLPIAAKVVALDARVDPSTRNSTVRARFQLPKDAASAAALPQSGMPAPGSSVRVGVSVGAAAQAVAVPAAAVRKGPGGDHVFVLAAAPDKALRAQLRSVQVGAVLGDEVLIVRGLAPGEQVATSGSFKLRDAALVALSGASAATTTSVRPQAATGG</sequence>
<evidence type="ECO:0000259" key="4">
    <source>
        <dbReference type="Pfam" id="PF25954"/>
    </source>
</evidence>
<dbReference type="PANTHER" id="PTHR30469">
    <property type="entry name" value="MULTIDRUG RESISTANCE PROTEIN MDTA"/>
    <property type="match status" value="1"/>
</dbReference>
<evidence type="ECO:0000313" key="6">
    <source>
        <dbReference type="EMBL" id="NRF67307.1"/>
    </source>
</evidence>
<feature type="signal peptide" evidence="3">
    <location>
        <begin position="1"/>
        <end position="22"/>
    </location>
</feature>
<feature type="domain" description="CusB-like beta-barrel" evidence="4">
    <location>
        <begin position="205"/>
        <end position="260"/>
    </location>
</feature>